<dbReference type="InterPro" id="IPR035979">
    <property type="entry name" value="RBD_domain_sf"/>
</dbReference>
<dbReference type="SUPFAM" id="SSF54928">
    <property type="entry name" value="RNA-binding domain, RBD"/>
    <property type="match status" value="1"/>
</dbReference>
<evidence type="ECO:0000313" key="5">
    <source>
        <dbReference type="Proteomes" id="UP000694397"/>
    </source>
</evidence>
<reference evidence="4" key="2">
    <citation type="submission" date="2025-08" db="UniProtKB">
        <authorList>
            <consortium name="Ensembl"/>
        </authorList>
    </citation>
    <scope>IDENTIFICATION</scope>
</reference>
<dbReference type="PANTHER" id="PTHR11176">
    <property type="entry name" value="BOULE-RELATED"/>
    <property type="match status" value="1"/>
</dbReference>
<dbReference type="GeneTree" id="ENSGT00940000156245"/>
<dbReference type="GO" id="GO:0006397">
    <property type="term" value="P:mRNA processing"/>
    <property type="evidence" value="ECO:0007669"/>
    <property type="project" value="Ensembl"/>
</dbReference>
<dbReference type="Gene3D" id="3.30.70.330">
    <property type="match status" value="1"/>
</dbReference>
<dbReference type="GO" id="GO:0007519">
    <property type="term" value="P:skeletal muscle tissue development"/>
    <property type="evidence" value="ECO:0007669"/>
    <property type="project" value="Ensembl"/>
</dbReference>
<dbReference type="Ensembl" id="ENSSFOT00015040838.1">
    <property type="protein sequence ID" value="ENSSFOP00015073794.1"/>
    <property type="gene ID" value="ENSSFOG00015032870.1"/>
</dbReference>
<keyword evidence="5" id="KW-1185">Reference proteome</keyword>
<evidence type="ECO:0000259" key="3">
    <source>
        <dbReference type="PROSITE" id="PS50102"/>
    </source>
</evidence>
<reference evidence="4 5" key="1">
    <citation type="submission" date="2019-04" db="EMBL/GenBank/DDBJ databases">
        <authorList>
            <consortium name="Wellcome Sanger Institute Data Sharing"/>
        </authorList>
    </citation>
    <scope>NUCLEOTIDE SEQUENCE [LARGE SCALE GENOMIC DNA]</scope>
</reference>
<dbReference type="GO" id="GO:0001947">
    <property type="term" value="P:heart looping"/>
    <property type="evidence" value="ECO:0007669"/>
    <property type="project" value="Ensembl"/>
</dbReference>
<dbReference type="Pfam" id="PF00076">
    <property type="entry name" value="RRM_1"/>
    <property type="match status" value="1"/>
</dbReference>
<keyword evidence="1 2" id="KW-0694">RNA-binding</keyword>
<dbReference type="GO" id="GO:0048702">
    <property type="term" value="P:embryonic neurocranium morphogenesis"/>
    <property type="evidence" value="ECO:0007669"/>
    <property type="project" value="Ensembl"/>
</dbReference>
<accession>A0A8C9WCW5</accession>
<dbReference type="CDD" id="cd12384">
    <property type="entry name" value="RRM_RBM24_RBM38_like"/>
    <property type="match status" value="1"/>
</dbReference>
<reference evidence="4" key="3">
    <citation type="submission" date="2025-09" db="UniProtKB">
        <authorList>
            <consortium name="Ensembl"/>
        </authorList>
    </citation>
    <scope>IDENTIFICATION</scope>
</reference>
<evidence type="ECO:0000313" key="4">
    <source>
        <dbReference type="Ensembl" id="ENSSFOP00015073794.1"/>
    </source>
</evidence>
<dbReference type="PROSITE" id="PS50102">
    <property type="entry name" value="RRM"/>
    <property type="match status" value="1"/>
</dbReference>
<dbReference type="GO" id="GO:0003229">
    <property type="term" value="P:ventricular cardiac muscle tissue development"/>
    <property type="evidence" value="ECO:0007669"/>
    <property type="project" value="Ensembl"/>
</dbReference>
<dbReference type="InterPro" id="IPR012677">
    <property type="entry name" value="Nucleotide-bd_a/b_plait_sf"/>
</dbReference>
<dbReference type="GO" id="GO:0003723">
    <property type="term" value="F:RNA binding"/>
    <property type="evidence" value="ECO:0007669"/>
    <property type="project" value="UniProtKB-UniRule"/>
</dbReference>
<dbReference type="GO" id="GO:0003228">
    <property type="term" value="P:atrial cardiac muscle tissue development"/>
    <property type="evidence" value="ECO:0007669"/>
    <property type="project" value="Ensembl"/>
</dbReference>
<dbReference type="GO" id="GO:0001756">
    <property type="term" value="P:somitogenesis"/>
    <property type="evidence" value="ECO:0007669"/>
    <property type="project" value="Ensembl"/>
</dbReference>
<dbReference type="Proteomes" id="UP000694397">
    <property type="component" value="Chromosome 18"/>
</dbReference>
<gene>
    <name evidence="4" type="primary">RBM24</name>
    <name evidence="4" type="synonym">LOC108927322</name>
</gene>
<organism evidence="4 5">
    <name type="scientific">Scleropages formosus</name>
    <name type="common">Asian bonytongue</name>
    <name type="synonym">Osteoglossum formosum</name>
    <dbReference type="NCBI Taxonomy" id="113540"/>
    <lineage>
        <taxon>Eukaryota</taxon>
        <taxon>Metazoa</taxon>
        <taxon>Chordata</taxon>
        <taxon>Craniata</taxon>
        <taxon>Vertebrata</taxon>
        <taxon>Euteleostomi</taxon>
        <taxon>Actinopterygii</taxon>
        <taxon>Neopterygii</taxon>
        <taxon>Teleostei</taxon>
        <taxon>Osteoglossocephala</taxon>
        <taxon>Osteoglossomorpha</taxon>
        <taxon>Osteoglossiformes</taxon>
        <taxon>Osteoglossidae</taxon>
        <taxon>Scleropages</taxon>
    </lineage>
</organism>
<evidence type="ECO:0000256" key="2">
    <source>
        <dbReference type="PROSITE-ProRule" id="PRU00176"/>
    </source>
</evidence>
<name>A0A8C9WCW5_SCLFO</name>
<dbReference type="OrthoDB" id="267048at2759"/>
<evidence type="ECO:0000256" key="1">
    <source>
        <dbReference type="ARBA" id="ARBA00022884"/>
    </source>
</evidence>
<proteinExistence type="predicted"/>
<dbReference type="SMART" id="SM00360">
    <property type="entry name" value="RRM"/>
    <property type="match status" value="1"/>
</dbReference>
<feature type="domain" description="RRM" evidence="3">
    <location>
        <begin position="20"/>
        <end position="97"/>
    </location>
</feature>
<sequence>DGTPVHPEVEMHAPQDTTHTRIFVGGLPYHTTDTSLRRHFEAFGAVREAAVITDRRTGRSRGYGFVTMADGASAQRACRDPSPVIDGRKANVNLAYLGAKPRKQRSGFVGTPAVLPTFTRSSYEFPTHFVYPEAWVQPSMVISHIPGTASTPAATSPFVDYSGMAYMQYSGAAASLYEQYPYAASPAPAACVPAASYGLAFQQPLGPATPGPATAVATAFSHCPPQLLQADHMQ</sequence>
<dbReference type="AlphaFoldDB" id="A0A8C9WCW5"/>
<protein>
    <submittedName>
        <fullName evidence="4">RNA binding motif protein 24b</fullName>
    </submittedName>
</protein>
<dbReference type="InterPro" id="IPR000504">
    <property type="entry name" value="RRM_dom"/>
</dbReference>